<name>A0ABS3BTG6_9BACT</name>
<sequence length="116" mass="13208">MNNQTFINIYKRSILLLASNMKRLAFLIDLVSRGNVRQGKVPLFEVPNLSRGVVHNAWLFAVAGIGGCKNEAQRNDKTVLMRHCPRYQTLFETQSISFPYTPQLNNPLLTTVGFRQ</sequence>
<gene>
    <name evidence="1" type="ORF">J0A67_17130</name>
</gene>
<accession>A0ABS3BTG6</accession>
<dbReference type="Proteomes" id="UP000664698">
    <property type="component" value="Unassembled WGS sequence"/>
</dbReference>
<reference evidence="1 2" key="1">
    <citation type="submission" date="2021-03" db="EMBL/GenBank/DDBJ databases">
        <title>novel species isolated from a fishpond in China.</title>
        <authorList>
            <person name="Lu H."/>
            <person name="Cai Z."/>
        </authorList>
    </citation>
    <scope>NUCLEOTIDE SEQUENCE [LARGE SCALE GENOMIC DNA]</scope>
    <source>
        <strain evidence="1 2">JCM 31546</strain>
    </source>
</reference>
<dbReference type="EMBL" id="JAFKCW010000004">
    <property type="protein sequence ID" value="MBN7802602.1"/>
    <property type="molecule type" value="Genomic_DNA"/>
</dbReference>
<evidence type="ECO:0000313" key="2">
    <source>
        <dbReference type="Proteomes" id="UP000664698"/>
    </source>
</evidence>
<protein>
    <submittedName>
        <fullName evidence="1">Uncharacterized protein</fullName>
    </submittedName>
</protein>
<organism evidence="1 2">
    <name type="scientific">Algoriphagus aestuariicola</name>
    <dbReference type="NCBI Taxonomy" id="1852016"/>
    <lineage>
        <taxon>Bacteria</taxon>
        <taxon>Pseudomonadati</taxon>
        <taxon>Bacteroidota</taxon>
        <taxon>Cytophagia</taxon>
        <taxon>Cytophagales</taxon>
        <taxon>Cyclobacteriaceae</taxon>
        <taxon>Algoriphagus</taxon>
    </lineage>
</organism>
<dbReference type="RefSeq" id="WP_206570617.1">
    <property type="nucleotide sequence ID" value="NZ_JAFKCW010000004.1"/>
</dbReference>
<proteinExistence type="predicted"/>
<evidence type="ECO:0000313" key="1">
    <source>
        <dbReference type="EMBL" id="MBN7802602.1"/>
    </source>
</evidence>
<keyword evidence="2" id="KW-1185">Reference proteome</keyword>
<comment type="caution">
    <text evidence="1">The sequence shown here is derived from an EMBL/GenBank/DDBJ whole genome shotgun (WGS) entry which is preliminary data.</text>
</comment>